<evidence type="ECO:0008006" key="4">
    <source>
        <dbReference type="Google" id="ProtNLM"/>
    </source>
</evidence>
<evidence type="ECO:0000313" key="3">
    <source>
        <dbReference type="Proteomes" id="UP000199271"/>
    </source>
</evidence>
<keyword evidence="1" id="KW-1133">Transmembrane helix</keyword>
<sequence>MYGLFVGIIGAIAGILSAPLLSNFVMSFGYWFLSKYVTTFNTSQIIYYPYITHTSIILASVIVIAASLSTIVMIGKRLQQLDMISSTKGVE</sequence>
<organism evidence="2 3">
    <name type="scientific">Leuconostoc gasicomitatum</name>
    <dbReference type="NCBI Taxonomy" id="115778"/>
    <lineage>
        <taxon>Bacteria</taxon>
        <taxon>Bacillati</taxon>
        <taxon>Bacillota</taxon>
        <taxon>Bacilli</taxon>
        <taxon>Lactobacillales</taxon>
        <taxon>Lactobacillaceae</taxon>
        <taxon>Leuconostoc</taxon>
        <taxon>Leuconostoc gelidum group</taxon>
    </lineage>
</organism>
<feature type="transmembrane region" description="Helical" evidence="1">
    <location>
        <begin position="7"/>
        <end position="33"/>
    </location>
</feature>
<feature type="transmembrane region" description="Helical" evidence="1">
    <location>
        <begin position="45"/>
        <end position="74"/>
    </location>
</feature>
<reference evidence="2 3" key="1">
    <citation type="submission" date="2015-12" db="EMBL/GenBank/DDBJ databases">
        <authorList>
            <person name="Andreevskaya M."/>
        </authorList>
    </citation>
    <scope>NUCLEOTIDE SEQUENCE [LARGE SCALE GENOMIC DNA]</scope>
    <source>
        <strain evidence="2 3">C122c</strain>
    </source>
</reference>
<keyword evidence="1" id="KW-0472">Membrane</keyword>
<dbReference type="EMBL" id="FBSY01000014">
    <property type="protein sequence ID" value="CUW14505.1"/>
    <property type="molecule type" value="Genomic_DNA"/>
</dbReference>
<keyword evidence="3" id="KW-1185">Reference proteome</keyword>
<keyword evidence="1" id="KW-0812">Transmembrane</keyword>
<comment type="caution">
    <text evidence="2">The sequence shown here is derived from an EMBL/GenBank/DDBJ whole genome shotgun (WGS) entry which is preliminary data.</text>
</comment>
<evidence type="ECO:0000256" key="1">
    <source>
        <dbReference type="SAM" id="Phobius"/>
    </source>
</evidence>
<dbReference type="Proteomes" id="UP000199271">
    <property type="component" value="Unassembled WGS sequence"/>
</dbReference>
<gene>
    <name evidence="2" type="ORF">C122C_0069</name>
</gene>
<proteinExistence type="predicted"/>
<evidence type="ECO:0000313" key="2">
    <source>
        <dbReference type="EMBL" id="CUW14505.1"/>
    </source>
</evidence>
<protein>
    <recommendedName>
        <fullName evidence="4">ABC3 transporter permease protein domain-containing protein</fullName>
    </recommendedName>
</protein>
<name>A0ABM9V5S0_9LACO</name>
<accession>A0ABM9V5S0</accession>